<dbReference type="InterPro" id="IPR050678">
    <property type="entry name" value="DNA_Partitioning_ATPase"/>
</dbReference>
<dbReference type="CDD" id="cd02042">
    <property type="entry name" value="ParAB_family"/>
    <property type="match status" value="1"/>
</dbReference>
<dbReference type="Gene3D" id="3.40.50.300">
    <property type="entry name" value="P-loop containing nucleotide triphosphate hydrolases"/>
    <property type="match status" value="1"/>
</dbReference>
<sequence length="258" mass="28788">MRTVSFINFKGGVGKTTVSTNFAYAIFCMLRDSGIRILFIDNDKQGNASDWFEADRQHGTIANVLMGDVPVRKVIQHTRYESIDLIAADTGLIEANALLMQGSKGNEAVILREALQEVAGDYDLCIIDNPPDINMSVINALSFTDDVIIVTFPEKDSLAGAKEIMEHIKQVKKFNKELKLSGILVNAFSAHKTAYQCIDEMKNKHLPVYRTKIHYATQGAKNYLNVARQGKKSIFEVSPSCLIARDIYDFSREYLGIA</sequence>
<dbReference type="PANTHER" id="PTHR13696:SF52">
    <property type="entry name" value="PARA FAMILY PROTEIN CT_582"/>
    <property type="match status" value="1"/>
</dbReference>
<organism evidence="2 3">
    <name type="scientific">Selenomonas ruminis</name>
    <dbReference type="NCBI Taxonomy" id="2593411"/>
    <lineage>
        <taxon>Bacteria</taxon>
        <taxon>Bacillati</taxon>
        <taxon>Bacillota</taxon>
        <taxon>Negativicutes</taxon>
        <taxon>Selenomonadales</taxon>
        <taxon>Selenomonadaceae</taxon>
        <taxon>Selenomonas</taxon>
    </lineage>
</organism>
<name>A0A5D6W0E7_9FIRM</name>
<dbReference type="EMBL" id="VTOY01000016">
    <property type="protein sequence ID" value="TYZ20228.1"/>
    <property type="molecule type" value="Genomic_DNA"/>
</dbReference>
<dbReference type="Proteomes" id="UP000323646">
    <property type="component" value="Unassembled WGS sequence"/>
</dbReference>
<dbReference type="AlphaFoldDB" id="A0A5D6W0E7"/>
<dbReference type="PANTHER" id="PTHR13696">
    <property type="entry name" value="P-LOOP CONTAINING NUCLEOSIDE TRIPHOSPHATE HYDROLASE"/>
    <property type="match status" value="1"/>
</dbReference>
<reference evidence="2 3" key="1">
    <citation type="submission" date="2019-08" db="EMBL/GenBank/DDBJ databases">
        <title>Selenomonas sp. mPRGC5 and Selenomonas sp. mPRGC8 isolated from ruminal fluid of dairy goat (Capra hircus).</title>
        <authorList>
            <person name="Poothong S."/>
            <person name="Nuengjamnong C."/>
            <person name="Tanasupawat S."/>
        </authorList>
    </citation>
    <scope>NUCLEOTIDE SEQUENCE [LARGE SCALE GENOMIC DNA]</scope>
    <source>
        <strain evidence="3">mPRGC5</strain>
    </source>
</reference>
<dbReference type="Pfam" id="PF13614">
    <property type="entry name" value="AAA_31"/>
    <property type="match status" value="1"/>
</dbReference>
<dbReference type="InterPro" id="IPR027417">
    <property type="entry name" value="P-loop_NTPase"/>
</dbReference>
<keyword evidence="3" id="KW-1185">Reference proteome</keyword>
<dbReference type="InterPro" id="IPR025669">
    <property type="entry name" value="AAA_dom"/>
</dbReference>
<evidence type="ECO:0000313" key="3">
    <source>
        <dbReference type="Proteomes" id="UP000323646"/>
    </source>
</evidence>
<comment type="caution">
    <text evidence="2">The sequence shown here is derived from an EMBL/GenBank/DDBJ whole genome shotgun (WGS) entry which is preliminary data.</text>
</comment>
<gene>
    <name evidence="2" type="ORF">FZ040_12225</name>
</gene>
<dbReference type="OrthoDB" id="9773088at2"/>
<proteinExistence type="predicted"/>
<dbReference type="SUPFAM" id="SSF52540">
    <property type="entry name" value="P-loop containing nucleoside triphosphate hydrolases"/>
    <property type="match status" value="1"/>
</dbReference>
<accession>A0A5D6W0E7</accession>
<feature type="domain" description="AAA" evidence="1">
    <location>
        <begin position="1"/>
        <end position="179"/>
    </location>
</feature>
<protein>
    <submittedName>
        <fullName evidence="2">AAA family ATPase</fullName>
    </submittedName>
</protein>
<evidence type="ECO:0000313" key="2">
    <source>
        <dbReference type="EMBL" id="TYZ20228.1"/>
    </source>
</evidence>
<evidence type="ECO:0000259" key="1">
    <source>
        <dbReference type="Pfam" id="PF13614"/>
    </source>
</evidence>